<dbReference type="OrthoDB" id="77878at2759"/>
<sequence length="356" mass="40882">MSSSPETVVLGLWPYATGKQIQYYVQGYKSLYPDASLLLLEYSTSYDRQIGNALNALTTLDEKPSFNPAPKVLLHLFGGCGAAQGCRLLRAYKIRTGRRLTVRAVVMDSVPRLVVPSFRTATRSPQLLLAFLYILPMVVYIRAISTINYWQYDARCRQNRFDLNDQYLLPPEARKCYIFAEKDLMFSWNDSSIKDDDEESVRDDVSVNRTSIDDDKGKWTIDQERYWLGIENVWDGSHLSEIWKSKSLCSRSQSTGEQRVRGFGVKVWDERNELKRMLGMVVSTIPLVIVPGLNMKIRFKVKLNDYSLGLFSSTSSASPEVHFLVDTIEQLQHEDHLRLVLHQQLDVQFHIRPADN</sequence>
<keyword evidence="1" id="KW-0812">Transmembrane</keyword>
<comment type="caution">
    <text evidence="2">The sequence shown here is derived from an EMBL/GenBank/DDBJ whole genome shotgun (WGS) entry which is preliminary data.</text>
</comment>
<evidence type="ECO:0000313" key="2">
    <source>
        <dbReference type="EMBL" id="TKA75577.1"/>
    </source>
</evidence>
<evidence type="ECO:0000313" key="3">
    <source>
        <dbReference type="Proteomes" id="UP000309340"/>
    </source>
</evidence>
<dbReference type="AlphaFoldDB" id="A0A4U0XHH4"/>
<gene>
    <name evidence="2" type="ORF">B0A55_07934</name>
</gene>
<name>A0A4U0XHH4_9PEZI</name>
<dbReference type="Pfam" id="PF05705">
    <property type="entry name" value="DUF829"/>
    <property type="match status" value="1"/>
</dbReference>
<protein>
    <submittedName>
        <fullName evidence="2">Uncharacterized protein</fullName>
    </submittedName>
</protein>
<keyword evidence="1" id="KW-0472">Membrane</keyword>
<dbReference type="EMBL" id="NAJQ01000189">
    <property type="protein sequence ID" value="TKA75577.1"/>
    <property type="molecule type" value="Genomic_DNA"/>
</dbReference>
<dbReference type="InterPro" id="IPR008547">
    <property type="entry name" value="DUF829_TMEM53"/>
</dbReference>
<reference evidence="2 3" key="1">
    <citation type="submission" date="2017-03" db="EMBL/GenBank/DDBJ databases">
        <title>Genomes of endolithic fungi from Antarctica.</title>
        <authorList>
            <person name="Coleine C."/>
            <person name="Masonjones S."/>
            <person name="Stajich J.E."/>
        </authorList>
    </citation>
    <scope>NUCLEOTIDE SEQUENCE [LARGE SCALE GENOMIC DNA]</scope>
    <source>
        <strain evidence="2 3">CCFEE 5184</strain>
    </source>
</reference>
<organism evidence="2 3">
    <name type="scientific">Friedmanniomyces simplex</name>
    <dbReference type="NCBI Taxonomy" id="329884"/>
    <lineage>
        <taxon>Eukaryota</taxon>
        <taxon>Fungi</taxon>
        <taxon>Dikarya</taxon>
        <taxon>Ascomycota</taxon>
        <taxon>Pezizomycotina</taxon>
        <taxon>Dothideomycetes</taxon>
        <taxon>Dothideomycetidae</taxon>
        <taxon>Mycosphaerellales</taxon>
        <taxon>Teratosphaeriaceae</taxon>
        <taxon>Friedmanniomyces</taxon>
    </lineage>
</organism>
<keyword evidence="3" id="KW-1185">Reference proteome</keyword>
<proteinExistence type="predicted"/>
<evidence type="ECO:0000256" key="1">
    <source>
        <dbReference type="SAM" id="Phobius"/>
    </source>
</evidence>
<feature type="transmembrane region" description="Helical" evidence="1">
    <location>
        <begin position="127"/>
        <end position="150"/>
    </location>
</feature>
<accession>A0A4U0XHH4</accession>
<keyword evidence="1" id="KW-1133">Transmembrane helix</keyword>
<dbReference type="Proteomes" id="UP000309340">
    <property type="component" value="Unassembled WGS sequence"/>
</dbReference>